<evidence type="ECO:0000259" key="2">
    <source>
        <dbReference type="Pfam" id="PF14500"/>
    </source>
</evidence>
<dbReference type="AlphaFoldDB" id="A0A098VQN8"/>
<comment type="function">
    <text evidence="1">Key component of the cytosolic iron-sulfur protein assembly (CIA) complex, a multiprotein complex that mediates the incorporation of iron-sulfur cluster into apoproteins specifically involved in DNA metabolism and genomic integrity. In the CIA complex, MMS19 acts as an adapter between early-acting CIA components and a subset of cellular target iron-sulfur proteins.</text>
</comment>
<dbReference type="InterPro" id="IPR029240">
    <property type="entry name" value="MMS19_N"/>
</dbReference>
<keyword evidence="1" id="KW-0234">DNA repair</keyword>
<dbReference type="RefSeq" id="XP_013238652.1">
    <property type="nucleotide sequence ID" value="XM_013383198.1"/>
</dbReference>
<dbReference type="GeneID" id="25258961"/>
<dbReference type="EMBL" id="JMKJ01000603">
    <property type="protein sequence ID" value="KGG50046.1"/>
    <property type="molecule type" value="Genomic_DNA"/>
</dbReference>
<dbReference type="InterPro" id="IPR011989">
    <property type="entry name" value="ARM-like"/>
</dbReference>
<dbReference type="SUPFAM" id="SSF48371">
    <property type="entry name" value="ARM repeat"/>
    <property type="match status" value="1"/>
</dbReference>
<dbReference type="PANTHER" id="PTHR12891:SF0">
    <property type="entry name" value="MMS19 NUCLEOTIDE EXCISION REPAIR PROTEIN HOMOLOG"/>
    <property type="match status" value="1"/>
</dbReference>
<dbReference type="Proteomes" id="UP000029725">
    <property type="component" value="Unassembled WGS sequence"/>
</dbReference>
<dbReference type="Gene3D" id="1.25.10.10">
    <property type="entry name" value="Leucine-rich Repeat Variant"/>
    <property type="match status" value="1"/>
</dbReference>
<evidence type="ECO:0000313" key="3">
    <source>
        <dbReference type="EMBL" id="KGG50046.1"/>
    </source>
</evidence>
<dbReference type="PANTHER" id="PTHR12891">
    <property type="entry name" value="DNA REPAIR/TRANSCRIPTION PROTEIN MET18/MMS19"/>
    <property type="match status" value="1"/>
</dbReference>
<keyword evidence="1" id="KW-0227">DNA damage</keyword>
<sequence length="542" mass="60291">MDELLSDLGVNGLISLEDKDRSKDSPCLIDVISCFTSFLLKAKPSQDLIMQFLRCFDESILLSEQSQAIRHAGLLLFSKVLLHIKDSPESVDVLSHVFLSHCFGERDPRNLMLLFRLSCDFIRASSSQYEELFESIFCYFPISFTPPPEDPFGITPGDLSAELEAVLTACFSNSLSSLVLEALVERLEDGNNACHGVLIALSHLLCDAERWGLVSSDCSIVARLVEILMKYLGSNPKEVISIFLSAPWLLLEAKNALSLLARSIFLENGNDSTVAEDDSIVLAMFELDAVDDEILDKIVIDPLSPTFRSFLSCISDKLPADALKSFCKRLDGHLKFTGDLQNLPFISAAVQALQRLQYHFYDSQKISNIQAVAFEALIRQTGNSKVVLRTLIETRLLSKLSPSLYSYMLSIQSLSSFLPSDAAKDPILNDLNSLKEDFKFGRSGCCNGNPASSCDRVPSIPQSQDTCEWLRFLALDAAPIGDELLLRLLKHPCVWVRLALIQRITNDRHIDNLLSDPKRVVRKAAAVRRISLACNNTRCCKS</sequence>
<name>A0A098VQN8_9MICR</name>
<dbReference type="EMBL" id="JMKJ01000111">
    <property type="protein sequence ID" value="KGG52157.1"/>
    <property type="molecule type" value="Genomic_DNA"/>
</dbReference>
<dbReference type="GO" id="GO:0005634">
    <property type="term" value="C:nucleus"/>
    <property type="evidence" value="ECO:0007669"/>
    <property type="project" value="UniProtKB-SubCell"/>
</dbReference>
<dbReference type="OrthoDB" id="342900at2759"/>
<dbReference type="GO" id="GO:0097361">
    <property type="term" value="C:cytosolic [4Fe-4S] assembly targeting complex"/>
    <property type="evidence" value="ECO:0007669"/>
    <property type="project" value="UniProtKB-UniRule"/>
</dbReference>
<dbReference type="VEuPathDB" id="MicrosporidiaDB:DI09_91p70"/>
<dbReference type="InterPro" id="IPR016024">
    <property type="entry name" value="ARM-type_fold"/>
</dbReference>
<proteinExistence type="inferred from homology"/>
<dbReference type="Pfam" id="PF14500">
    <property type="entry name" value="MMS19_N"/>
    <property type="match status" value="1"/>
</dbReference>
<reference evidence="3 5" key="1">
    <citation type="submission" date="2014-04" db="EMBL/GenBank/DDBJ databases">
        <title>A new species of microsporidia sheds light on the evolution of extreme parasitism.</title>
        <authorList>
            <person name="Haag K.L."/>
            <person name="James T.Y."/>
            <person name="Larsson R."/>
            <person name="Schaer T.M."/>
            <person name="Refardt D."/>
            <person name="Pombert J.-F."/>
            <person name="Ebert D."/>
        </authorList>
    </citation>
    <scope>NUCLEOTIDE SEQUENCE [LARGE SCALE GENOMIC DNA]</scope>
    <source>
        <strain evidence="3 5">UGP3</strain>
        <tissue evidence="3">Spores</tissue>
    </source>
</reference>
<organism evidence="3 5">
    <name type="scientific">Mitosporidium daphniae</name>
    <dbReference type="NCBI Taxonomy" id="1485682"/>
    <lineage>
        <taxon>Eukaryota</taxon>
        <taxon>Fungi</taxon>
        <taxon>Fungi incertae sedis</taxon>
        <taxon>Microsporidia</taxon>
        <taxon>Mitosporidium</taxon>
    </lineage>
</organism>
<dbReference type="GeneID" id="25261073"/>
<dbReference type="InterPro" id="IPR039920">
    <property type="entry name" value="MMS19"/>
</dbReference>
<evidence type="ECO:0000313" key="5">
    <source>
        <dbReference type="Proteomes" id="UP000029725"/>
    </source>
</evidence>
<comment type="similarity">
    <text evidence="1">Belongs to the MET18/MMS19 family.</text>
</comment>
<evidence type="ECO:0000313" key="4">
    <source>
        <dbReference type="EMBL" id="KGG52157.1"/>
    </source>
</evidence>
<dbReference type="VEuPathDB" id="MicrosporidiaDB:DI09_1p70"/>
<comment type="subcellular location">
    <subcellularLocation>
        <location evidence="1">Nucleus</location>
    </subcellularLocation>
</comment>
<evidence type="ECO:0000256" key="1">
    <source>
        <dbReference type="RuleBase" id="RU367072"/>
    </source>
</evidence>
<dbReference type="GO" id="GO:0006281">
    <property type="term" value="P:DNA repair"/>
    <property type="evidence" value="ECO:0007669"/>
    <property type="project" value="UniProtKB-UniRule"/>
</dbReference>
<keyword evidence="1" id="KW-0539">Nucleus</keyword>
<comment type="caution">
    <text evidence="3">The sequence shown here is derived from an EMBL/GenBank/DDBJ whole genome shotgun (WGS) entry which is preliminary data.</text>
</comment>
<accession>A0A098VQN8</accession>
<dbReference type="HOGENOM" id="CLU_502557_0_0_1"/>
<gene>
    <name evidence="4" type="ORF">DI09_1p70</name>
    <name evidence="3" type="ORF">DI09_91p70</name>
</gene>
<dbReference type="GO" id="GO:0016226">
    <property type="term" value="P:iron-sulfur cluster assembly"/>
    <property type="evidence" value="ECO:0007669"/>
    <property type="project" value="UniProtKB-UniRule"/>
</dbReference>
<feature type="domain" description="MMS19 N-terminal" evidence="2">
    <location>
        <begin position="20"/>
        <end position="191"/>
    </location>
</feature>
<dbReference type="GO" id="GO:0051604">
    <property type="term" value="P:protein maturation"/>
    <property type="evidence" value="ECO:0007669"/>
    <property type="project" value="UniProtKB-UniRule"/>
</dbReference>
<dbReference type="RefSeq" id="XP_013236482.1">
    <property type="nucleotide sequence ID" value="XM_013381028.1"/>
</dbReference>
<protein>
    <recommendedName>
        <fullName evidence="1">MMS19 nucleotide excision repair protein</fullName>
    </recommendedName>
</protein>
<keyword evidence="5" id="KW-1185">Reference proteome</keyword>